<dbReference type="EC" id="3.2.1.23" evidence="2"/>
<dbReference type="InterPro" id="IPR017853">
    <property type="entry name" value="GH"/>
</dbReference>
<sequence length="332" mass="37639">MLLPSFFPIKPTLGQVCVKEESGFPVWLKFIPSISFRTDNEPFKVAMERFTKKIVNMMNAEELFESHGGSNYSCSDFVAEMLVGLGTSVPWIMCKQDDAPDLIEGEFPWHLVSVAFFLILLKLPGPYYPYWGRIFIPHFVNGGLLRTLWSAIMWYKMPHVATETTLPQTSTPDHQSRCKLCQSCSLWRRITTPPLVKRKRFRLGLEAMPPPPDFKELTEAVRQLTSAFNTVEEHTRKIKLADFGISARITPGQRLSSKTDGERESPKLKKVKRGFFGGNNNELMKALDVLVETTEDEESEQGSGNDTFSESAAGLQINLLSFISLQVVIDHW</sequence>
<dbReference type="PANTHER" id="PTHR36000:SF2">
    <property type="entry name" value="DEFECTIVE 1273 PROTEIN, PUTATIVE-RELATED"/>
    <property type="match status" value="1"/>
</dbReference>
<dbReference type="Gene3D" id="3.20.20.80">
    <property type="entry name" value="Glycosidases"/>
    <property type="match status" value="1"/>
</dbReference>
<name>A0A835H300_9MAGN</name>
<dbReference type="InterPro" id="IPR031330">
    <property type="entry name" value="Gly_Hdrlase_35_cat"/>
</dbReference>
<evidence type="ECO:0000313" key="4">
    <source>
        <dbReference type="EMBL" id="KAF9590643.1"/>
    </source>
</evidence>
<dbReference type="Pfam" id="PF01301">
    <property type="entry name" value="Glyco_hydro_35"/>
    <property type="match status" value="1"/>
</dbReference>
<accession>A0A835H300</accession>
<dbReference type="EMBL" id="JADFTS010000009">
    <property type="protein sequence ID" value="KAF9590643.1"/>
    <property type="molecule type" value="Genomic_DNA"/>
</dbReference>
<comment type="caution">
    <text evidence="4">The sequence shown here is derived from an EMBL/GenBank/DDBJ whole genome shotgun (WGS) entry which is preliminary data.</text>
</comment>
<dbReference type="PANTHER" id="PTHR36000">
    <property type="entry name" value="DEFECTIVE 1273 PROTEIN, PUTATIVE-RELATED"/>
    <property type="match status" value="1"/>
</dbReference>
<dbReference type="Proteomes" id="UP000631114">
    <property type="component" value="Unassembled WGS sequence"/>
</dbReference>
<reference evidence="4 5" key="1">
    <citation type="submission" date="2020-10" db="EMBL/GenBank/DDBJ databases">
        <title>The Coptis chinensis genome and diversification of protoberbering-type alkaloids.</title>
        <authorList>
            <person name="Wang B."/>
            <person name="Shu S."/>
            <person name="Song C."/>
            <person name="Liu Y."/>
        </authorList>
    </citation>
    <scope>NUCLEOTIDE SEQUENCE [LARGE SCALE GENOMIC DNA]</scope>
    <source>
        <strain evidence="4">HL-2020</strain>
        <tissue evidence="4">Leaf</tissue>
    </source>
</reference>
<organism evidence="4 5">
    <name type="scientific">Coptis chinensis</name>
    <dbReference type="NCBI Taxonomy" id="261450"/>
    <lineage>
        <taxon>Eukaryota</taxon>
        <taxon>Viridiplantae</taxon>
        <taxon>Streptophyta</taxon>
        <taxon>Embryophyta</taxon>
        <taxon>Tracheophyta</taxon>
        <taxon>Spermatophyta</taxon>
        <taxon>Magnoliopsida</taxon>
        <taxon>Ranunculales</taxon>
        <taxon>Ranunculaceae</taxon>
        <taxon>Coptidoideae</taxon>
        <taxon>Coptis</taxon>
    </lineage>
</organism>
<dbReference type="GO" id="GO:0004565">
    <property type="term" value="F:beta-galactosidase activity"/>
    <property type="evidence" value="ECO:0007669"/>
    <property type="project" value="UniProtKB-EC"/>
</dbReference>
<keyword evidence="5" id="KW-1185">Reference proteome</keyword>
<dbReference type="AlphaFoldDB" id="A0A835H300"/>
<comment type="catalytic activity">
    <reaction evidence="1">
        <text>Hydrolysis of terminal non-reducing beta-D-galactose residues in beta-D-galactosides.</text>
        <dbReference type="EC" id="3.2.1.23"/>
    </reaction>
</comment>
<protein>
    <recommendedName>
        <fullName evidence="2">beta-galactosidase</fullName>
        <ecNumber evidence="2">3.2.1.23</ecNumber>
    </recommendedName>
</protein>
<evidence type="ECO:0000256" key="2">
    <source>
        <dbReference type="ARBA" id="ARBA00012756"/>
    </source>
</evidence>
<dbReference type="SUPFAM" id="SSF51445">
    <property type="entry name" value="(Trans)glycosidases"/>
    <property type="match status" value="1"/>
</dbReference>
<gene>
    <name evidence="4" type="ORF">IFM89_035961</name>
</gene>
<evidence type="ECO:0000259" key="3">
    <source>
        <dbReference type="Pfam" id="PF01301"/>
    </source>
</evidence>
<dbReference type="OrthoDB" id="1657402at2759"/>
<proteinExistence type="predicted"/>
<feature type="domain" description="Glycoside hydrolase 35 catalytic" evidence="3">
    <location>
        <begin position="21"/>
        <end position="70"/>
    </location>
</feature>
<evidence type="ECO:0000313" key="5">
    <source>
        <dbReference type="Proteomes" id="UP000631114"/>
    </source>
</evidence>
<evidence type="ECO:0000256" key="1">
    <source>
        <dbReference type="ARBA" id="ARBA00001412"/>
    </source>
</evidence>